<gene>
    <name evidence="6" type="primary">menC</name>
    <name evidence="6" type="ORF">CI610_00731</name>
</gene>
<accession>A0A2H9TAT0</accession>
<dbReference type="InterPro" id="IPR041338">
    <property type="entry name" value="OSBS_N"/>
</dbReference>
<dbReference type="InterPro" id="IPR018110">
    <property type="entry name" value="Mandel_Rmase/mucon_lact_enz_CS"/>
</dbReference>
<evidence type="ECO:0000256" key="3">
    <source>
        <dbReference type="ARBA" id="ARBA00023239"/>
    </source>
</evidence>
<feature type="domain" description="OSBS enolase-like N-terminal" evidence="5">
    <location>
        <begin position="6"/>
        <end position="102"/>
    </location>
</feature>
<dbReference type="InterPro" id="IPR029017">
    <property type="entry name" value="Enolase-like_N"/>
</dbReference>
<reference evidence="6" key="1">
    <citation type="journal article" date="2017" name="Appl. Environ. Microbiol.">
        <title>Molecular characterization of an Endozoicomonas-like organism causing infection in king scallop Pecten maximus L.</title>
        <authorList>
            <person name="Cano I."/>
            <person name="van Aerle R."/>
            <person name="Ross S."/>
            <person name="Verner-Jeffreys D.W."/>
            <person name="Paley R.K."/>
            <person name="Rimmer G."/>
            <person name="Ryder D."/>
            <person name="Hooper P."/>
            <person name="Stone D."/>
            <person name="Feist S.W."/>
        </authorList>
    </citation>
    <scope>NUCLEOTIDE SEQUENCE</scope>
</reference>
<dbReference type="SFLD" id="SFLDG00180">
    <property type="entry name" value="muconate_cycloisomerase"/>
    <property type="match status" value="1"/>
</dbReference>
<feature type="domain" description="Enolase C-terminal" evidence="4">
    <location>
        <begin position="140"/>
        <end position="288"/>
    </location>
</feature>
<evidence type="ECO:0000256" key="1">
    <source>
        <dbReference type="ARBA" id="ARBA00022723"/>
    </source>
</evidence>
<organism evidence="6">
    <name type="scientific">invertebrate metagenome</name>
    <dbReference type="NCBI Taxonomy" id="1711999"/>
    <lineage>
        <taxon>unclassified sequences</taxon>
        <taxon>metagenomes</taxon>
        <taxon>organismal metagenomes</taxon>
    </lineage>
</organism>
<proteinExistence type="predicted"/>
<dbReference type="CDD" id="cd03320">
    <property type="entry name" value="OSBS"/>
    <property type="match status" value="1"/>
</dbReference>
<dbReference type="GO" id="GO:0043748">
    <property type="term" value="F:O-succinylbenzoate synthase activity"/>
    <property type="evidence" value="ECO:0007669"/>
    <property type="project" value="UniProtKB-EC"/>
</dbReference>
<protein>
    <submittedName>
        <fullName evidence="6">O-succinylbenzoate synthase</fullName>
        <ecNumber evidence="6">4.2.1.113</ecNumber>
    </submittedName>
</protein>
<evidence type="ECO:0000313" key="6">
    <source>
        <dbReference type="EMBL" id="PJE80304.1"/>
    </source>
</evidence>
<dbReference type="SFLD" id="SFLDF00009">
    <property type="entry name" value="o-succinylbenzoate_synthase"/>
    <property type="match status" value="1"/>
</dbReference>
<dbReference type="NCBIfam" id="TIGR01927">
    <property type="entry name" value="menC_gam_Gplu"/>
    <property type="match status" value="1"/>
</dbReference>
<dbReference type="Pfam" id="PF21508">
    <property type="entry name" value="MenC_N"/>
    <property type="match status" value="1"/>
</dbReference>
<dbReference type="EC" id="4.2.1.113" evidence="6"/>
<dbReference type="InterPro" id="IPR036849">
    <property type="entry name" value="Enolase-like_C_sf"/>
</dbReference>
<dbReference type="PANTHER" id="PTHR48073">
    <property type="entry name" value="O-SUCCINYLBENZOATE SYNTHASE-RELATED"/>
    <property type="match status" value="1"/>
</dbReference>
<dbReference type="SUPFAM" id="SSF54826">
    <property type="entry name" value="Enolase N-terminal domain-like"/>
    <property type="match status" value="1"/>
</dbReference>
<dbReference type="AlphaFoldDB" id="A0A2H9TAT0"/>
<comment type="caution">
    <text evidence="6">The sequence shown here is derived from an EMBL/GenBank/DDBJ whole genome shotgun (WGS) entry which is preliminary data.</text>
</comment>
<evidence type="ECO:0000256" key="2">
    <source>
        <dbReference type="ARBA" id="ARBA00022842"/>
    </source>
</evidence>
<keyword evidence="1" id="KW-0479">Metal-binding</keyword>
<dbReference type="Gene3D" id="3.20.20.120">
    <property type="entry name" value="Enolase-like C-terminal domain"/>
    <property type="match status" value="1"/>
</dbReference>
<keyword evidence="3 6" id="KW-0456">Lyase</keyword>
<dbReference type="EMBL" id="NSIT01000023">
    <property type="protein sequence ID" value="PJE80304.1"/>
    <property type="molecule type" value="Genomic_DNA"/>
</dbReference>
<dbReference type="GO" id="GO:0046872">
    <property type="term" value="F:metal ion binding"/>
    <property type="evidence" value="ECO:0007669"/>
    <property type="project" value="UniProtKB-KW"/>
</dbReference>
<dbReference type="Pfam" id="PF13378">
    <property type="entry name" value="MR_MLE_C"/>
    <property type="match status" value="1"/>
</dbReference>
<dbReference type="PROSITE" id="PS00909">
    <property type="entry name" value="MR_MLE_2"/>
    <property type="match status" value="1"/>
</dbReference>
<sequence length="337" mass="38043">MTTVERARIFQYAFPLRYPLPLKSSRITARQGLILELTDNQGVTAYGEASPLPDFSQESLAASRSLLIKTVSQLVENHWGTGYQHPWLLPVTSVAFAIESALWGLNLAQYKQSPETAPLLTGTSYTINKRLSSWPTPFPREFKFKVGRQPLHKDIEQVMSILGRLPSSSKLRLDANQHWNPQQLIDFSKAIDVHRIAYIEEPVPKSNIFPELFRRTGIYYALDESLQHYHPIQMMSGLRALIIKPTLTGGLHYCHQLIRRAKQQGIRAVLSSSFESPLGIHVLQQLAAHWLPDEMAGLDTLTAFHSDCPLFSLPSSGCPFPDHVIKQLDLICQFPSH</sequence>
<evidence type="ECO:0000259" key="5">
    <source>
        <dbReference type="Pfam" id="PF21508"/>
    </source>
</evidence>
<dbReference type="InterPro" id="IPR029065">
    <property type="entry name" value="Enolase_C-like"/>
</dbReference>
<dbReference type="GO" id="GO:0009063">
    <property type="term" value="P:amino acid catabolic process"/>
    <property type="evidence" value="ECO:0007669"/>
    <property type="project" value="InterPro"/>
</dbReference>
<keyword evidence="2" id="KW-0460">Magnesium</keyword>
<evidence type="ECO:0000259" key="4">
    <source>
        <dbReference type="Pfam" id="PF13378"/>
    </source>
</evidence>
<dbReference type="PANTHER" id="PTHR48073:SF2">
    <property type="entry name" value="O-SUCCINYLBENZOATE SYNTHASE"/>
    <property type="match status" value="1"/>
</dbReference>
<dbReference type="SUPFAM" id="SSF51604">
    <property type="entry name" value="Enolase C-terminal domain-like"/>
    <property type="match status" value="1"/>
</dbReference>
<dbReference type="Gene3D" id="3.30.390.10">
    <property type="entry name" value="Enolase-like, N-terminal domain"/>
    <property type="match status" value="1"/>
</dbReference>
<name>A0A2H9TAT0_9ZZZZ</name>
<dbReference type="SFLD" id="SFLDS00001">
    <property type="entry name" value="Enolase"/>
    <property type="match status" value="1"/>
</dbReference>
<dbReference type="NCBIfam" id="NF003473">
    <property type="entry name" value="PRK05105.1"/>
    <property type="match status" value="1"/>
</dbReference>